<sequence length="125" mass="13351">MRRYLTIAGLAAALAVPAIAAPEQAQARTYCDQRAHDRKVTGTVLGAIGGALVGNAVSHKNGAVIGGLGGAVVGNQLARTKCDTGQRSAARPTYYRSASARCHMESRPFYDERGRLFYDQVRVCR</sequence>
<feature type="domain" description="YMGG-like Gly-zipper" evidence="2">
    <location>
        <begin position="38"/>
        <end position="75"/>
    </location>
</feature>
<dbReference type="InterPro" id="IPR027367">
    <property type="entry name" value="Gly-zipper_YMGG"/>
</dbReference>
<protein>
    <submittedName>
        <fullName evidence="3">Glycine zipper 2TM domain-containing protein</fullName>
    </submittedName>
</protein>
<keyword evidence="1" id="KW-0732">Signal</keyword>
<feature type="signal peptide" evidence="1">
    <location>
        <begin position="1"/>
        <end position="20"/>
    </location>
</feature>
<dbReference type="Pfam" id="PF13441">
    <property type="entry name" value="Gly-zipper_YMGG"/>
    <property type="match status" value="1"/>
</dbReference>
<reference evidence="4" key="1">
    <citation type="journal article" date="2019" name="Int. J. Syst. Evol. Microbiol.">
        <title>The Global Catalogue of Microorganisms (GCM) 10K type strain sequencing project: providing services to taxonomists for standard genome sequencing and annotation.</title>
        <authorList>
            <consortium name="The Broad Institute Genomics Platform"/>
            <consortium name="The Broad Institute Genome Sequencing Center for Infectious Disease"/>
            <person name="Wu L."/>
            <person name="Ma J."/>
        </authorList>
    </citation>
    <scope>NUCLEOTIDE SEQUENCE [LARGE SCALE GENOMIC DNA]</scope>
    <source>
        <strain evidence="4">CCUG 55074</strain>
    </source>
</reference>
<name>A0ABW3T2S6_9CAUL</name>
<organism evidence="3 4">
    <name type="scientific">Phenylobacterium conjunctum</name>
    <dbReference type="NCBI Taxonomy" id="1298959"/>
    <lineage>
        <taxon>Bacteria</taxon>
        <taxon>Pseudomonadati</taxon>
        <taxon>Pseudomonadota</taxon>
        <taxon>Alphaproteobacteria</taxon>
        <taxon>Caulobacterales</taxon>
        <taxon>Caulobacteraceae</taxon>
        <taxon>Phenylobacterium</taxon>
    </lineage>
</organism>
<accession>A0ABW3T2S6</accession>
<keyword evidence="4" id="KW-1185">Reference proteome</keyword>
<comment type="caution">
    <text evidence="3">The sequence shown here is derived from an EMBL/GenBank/DDBJ whole genome shotgun (WGS) entry which is preliminary data.</text>
</comment>
<dbReference type="RefSeq" id="WP_374347221.1">
    <property type="nucleotide sequence ID" value="NZ_JBHTLQ010000024.1"/>
</dbReference>
<evidence type="ECO:0000313" key="4">
    <source>
        <dbReference type="Proteomes" id="UP001597216"/>
    </source>
</evidence>
<gene>
    <name evidence="3" type="ORF">ACFQ27_11915</name>
</gene>
<feature type="chain" id="PRO_5046125864" evidence="1">
    <location>
        <begin position="21"/>
        <end position="125"/>
    </location>
</feature>
<dbReference type="Proteomes" id="UP001597216">
    <property type="component" value="Unassembled WGS sequence"/>
</dbReference>
<evidence type="ECO:0000313" key="3">
    <source>
        <dbReference type="EMBL" id="MFD1191288.1"/>
    </source>
</evidence>
<evidence type="ECO:0000259" key="2">
    <source>
        <dbReference type="Pfam" id="PF13441"/>
    </source>
</evidence>
<dbReference type="EMBL" id="JBHTLQ010000024">
    <property type="protein sequence ID" value="MFD1191288.1"/>
    <property type="molecule type" value="Genomic_DNA"/>
</dbReference>
<proteinExistence type="predicted"/>
<evidence type="ECO:0000256" key="1">
    <source>
        <dbReference type="SAM" id="SignalP"/>
    </source>
</evidence>